<feature type="chain" id="PRO_5046322157" description="PEP-CTERM protein-sorting domain-containing protein" evidence="1">
    <location>
        <begin position="23"/>
        <end position="198"/>
    </location>
</feature>
<reference evidence="3" key="1">
    <citation type="journal article" date="2019" name="Int. J. Syst. Evol. Microbiol.">
        <title>The Global Catalogue of Microorganisms (GCM) 10K type strain sequencing project: providing services to taxonomists for standard genome sequencing and annotation.</title>
        <authorList>
            <consortium name="The Broad Institute Genomics Platform"/>
            <consortium name="The Broad Institute Genome Sequencing Center for Infectious Disease"/>
            <person name="Wu L."/>
            <person name="Ma J."/>
        </authorList>
    </citation>
    <scope>NUCLEOTIDE SEQUENCE [LARGE SCALE GENOMIC DNA]</scope>
    <source>
        <strain evidence="3">CCUG 59685</strain>
    </source>
</reference>
<keyword evidence="1" id="KW-0732">Signal</keyword>
<evidence type="ECO:0000313" key="3">
    <source>
        <dbReference type="Proteomes" id="UP001597106"/>
    </source>
</evidence>
<evidence type="ECO:0008006" key="4">
    <source>
        <dbReference type="Google" id="ProtNLM"/>
    </source>
</evidence>
<dbReference type="EMBL" id="JBHTJW010000002">
    <property type="protein sequence ID" value="MFD0929447.1"/>
    <property type="molecule type" value="Genomic_DNA"/>
</dbReference>
<gene>
    <name evidence="2" type="ORF">ACFQ1T_06600</name>
</gene>
<evidence type="ECO:0000256" key="1">
    <source>
        <dbReference type="SAM" id="SignalP"/>
    </source>
</evidence>
<dbReference type="RefSeq" id="WP_379075054.1">
    <property type="nucleotide sequence ID" value="NZ_JBHTJW010000002.1"/>
</dbReference>
<evidence type="ECO:0000313" key="2">
    <source>
        <dbReference type="EMBL" id="MFD0929447.1"/>
    </source>
</evidence>
<keyword evidence="3" id="KW-1185">Reference proteome</keyword>
<proteinExistence type="predicted"/>
<comment type="caution">
    <text evidence="2">The sequence shown here is derived from an EMBL/GenBank/DDBJ whole genome shotgun (WGS) entry which is preliminary data.</text>
</comment>
<sequence>MIKIIKQGLLLCTLLGSLQAQAKVETYQQSYAGYLAMNNMMAADYYVDATSFSNAGNTLSLNYEALKLVSDPENALYIVFGSYTRSGGHPTVSGTFDFSLNLYDPTVPVDPYADPLPIIGTFNLQDLKDLPDGSYEVLYGETGTLKGYISKDDYVSFTIDWVIYTPDSVAAVPAPPASWLFACGLLLIGGMRLNKRSA</sequence>
<accession>A0ABW3GFX8</accession>
<feature type="signal peptide" evidence="1">
    <location>
        <begin position="1"/>
        <end position="22"/>
    </location>
</feature>
<organism evidence="2 3">
    <name type="scientific">Methylophilus glucosoxydans</name>
    <dbReference type="NCBI Taxonomy" id="752553"/>
    <lineage>
        <taxon>Bacteria</taxon>
        <taxon>Pseudomonadati</taxon>
        <taxon>Pseudomonadota</taxon>
        <taxon>Betaproteobacteria</taxon>
        <taxon>Nitrosomonadales</taxon>
        <taxon>Methylophilaceae</taxon>
        <taxon>Methylophilus</taxon>
    </lineage>
</organism>
<dbReference type="Proteomes" id="UP001597106">
    <property type="component" value="Unassembled WGS sequence"/>
</dbReference>
<protein>
    <recommendedName>
        <fullName evidence="4">PEP-CTERM protein-sorting domain-containing protein</fullName>
    </recommendedName>
</protein>
<name>A0ABW3GFX8_9PROT</name>